<keyword evidence="8" id="KW-1185">Reference proteome</keyword>
<evidence type="ECO:0000256" key="1">
    <source>
        <dbReference type="ARBA" id="ARBA00010541"/>
    </source>
</evidence>
<evidence type="ECO:0000259" key="6">
    <source>
        <dbReference type="PROSITE" id="PS50106"/>
    </source>
</evidence>
<proteinExistence type="inferred from homology"/>
<dbReference type="PROSITE" id="PS50106">
    <property type="entry name" value="PDZ"/>
    <property type="match status" value="1"/>
</dbReference>
<dbReference type="SUPFAM" id="SSF50494">
    <property type="entry name" value="Trypsin-like serine proteases"/>
    <property type="match status" value="1"/>
</dbReference>
<dbReference type="PANTHER" id="PTHR22939">
    <property type="entry name" value="SERINE PROTEASE FAMILY S1C HTRA-RELATED"/>
    <property type="match status" value="1"/>
</dbReference>
<keyword evidence="2" id="KW-0645">Protease</keyword>
<gene>
    <name evidence="7" type="ORF">QTP81_14675</name>
</gene>
<keyword evidence="4" id="KW-0720">Serine protease</keyword>
<dbReference type="EMBL" id="JAUCBP010000012">
    <property type="protein sequence ID" value="MDM7861845.1"/>
    <property type="molecule type" value="Genomic_DNA"/>
</dbReference>
<evidence type="ECO:0000256" key="4">
    <source>
        <dbReference type="ARBA" id="ARBA00022825"/>
    </source>
</evidence>
<sequence length="357" mass="38168">MASLNAFLGFIFRSVFLGLIVAALILLFIPDLRMGSGFADPWFSRDSSSAEKISYYDALAVSAPAVVNIYSVGIEVSNNPFSQRLRERTSLGSGVIMSENGYILTCYHVVENADTIAVSLQDSRLLEAEMVGFDVFTDLAVLKVKADNLHVMPQLAESSTRVGDVVMAIGNPFDLGQTITHGIVSRTGRNGLANYVDYIQTDAVLNQGNSGGALVDSNGVLVGITNASFLVRDNRSRVRSVDGVNFAVPYQLAKRVMDEIIASGKVTRGQLGFAGSEFNNRPGILVTAVQPGSPADVAGLLVNDILVAIDGIEVETATKTLDRIAETPPGTIMQLEVVRDGNRIAMQVVVGELRAPE</sequence>
<dbReference type="PANTHER" id="PTHR22939:SF101">
    <property type="entry name" value="PERIPLASMIC PH-DEPENDENT SERINE ENDOPROTEASE DEGQ"/>
    <property type="match status" value="1"/>
</dbReference>
<dbReference type="Pfam" id="PF17820">
    <property type="entry name" value="PDZ_6"/>
    <property type="match status" value="1"/>
</dbReference>
<dbReference type="SMART" id="SM00228">
    <property type="entry name" value="PDZ"/>
    <property type="match status" value="1"/>
</dbReference>
<feature type="transmembrane region" description="Helical" evidence="5">
    <location>
        <begin position="6"/>
        <end position="29"/>
    </location>
</feature>
<name>A0ABT7T093_9ALTE</name>
<evidence type="ECO:0000313" key="8">
    <source>
        <dbReference type="Proteomes" id="UP001234343"/>
    </source>
</evidence>
<keyword evidence="5" id="KW-0472">Membrane</keyword>
<reference evidence="7 8" key="1">
    <citation type="submission" date="2023-06" db="EMBL/GenBank/DDBJ databases">
        <title>Alteromonas sp. ASW11-36 isolated from intertidal sand.</title>
        <authorList>
            <person name="Li Y."/>
        </authorList>
    </citation>
    <scope>NUCLEOTIDE SEQUENCE [LARGE SCALE GENOMIC DNA]</scope>
    <source>
        <strain evidence="7 8">ASW11-36</strain>
    </source>
</reference>
<protein>
    <submittedName>
        <fullName evidence="7">Trypsin-like peptidase domain-containing protein</fullName>
    </submittedName>
</protein>
<keyword evidence="5" id="KW-1133">Transmembrane helix</keyword>
<dbReference type="RefSeq" id="WP_289366521.1">
    <property type="nucleotide sequence ID" value="NZ_JAUCBP010000012.1"/>
</dbReference>
<dbReference type="InterPro" id="IPR009003">
    <property type="entry name" value="Peptidase_S1_PA"/>
</dbReference>
<dbReference type="Gene3D" id="2.30.42.10">
    <property type="match status" value="1"/>
</dbReference>
<dbReference type="Pfam" id="PF13365">
    <property type="entry name" value="Trypsin_2"/>
    <property type="match status" value="1"/>
</dbReference>
<comment type="caution">
    <text evidence="7">The sequence shown here is derived from an EMBL/GenBank/DDBJ whole genome shotgun (WGS) entry which is preliminary data.</text>
</comment>
<feature type="domain" description="PDZ" evidence="6">
    <location>
        <begin position="260"/>
        <end position="318"/>
    </location>
</feature>
<keyword evidence="5" id="KW-0812">Transmembrane</keyword>
<evidence type="ECO:0000256" key="2">
    <source>
        <dbReference type="ARBA" id="ARBA00022670"/>
    </source>
</evidence>
<dbReference type="InterPro" id="IPR041489">
    <property type="entry name" value="PDZ_6"/>
</dbReference>
<dbReference type="Gene3D" id="2.40.10.10">
    <property type="entry name" value="Trypsin-like serine proteases"/>
    <property type="match status" value="2"/>
</dbReference>
<dbReference type="PRINTS" id="PR00834">
    <property type="entry name" value="PROTEASES2C"/>
</dbReference>
<dbReference type="InterPro" id="IPR001940">
    <property type="entry name" value="Peptidase_S1C"/>
</dbReference>
<dbReference type="InterPro" id="IPR001478">
    <property type="entry name" value="PDZ"/>
</dbReference>
<dbReference type="InterPro" id="IPR036034">
    <property type="entry name" value="PDZ_sf"/>
</dbReference>
<organism evidence="7 8">
    <name type="scientific">Alteromonas arenosi</name>
    <dbReference type="NCBI Taxonomy" id="3055817"/>
    <lineage>
        <taxon>Bacteria</taxon>
        <taxon>Pseudomonadati</taxon>
        <taxon>Pseudomonadota</taxon>
        <taxon>Gammaproteobacteria</taxon>
        <taxon>Alteromonadales</taxon>
        <taxon>Alteromonadaceae</taxon>
        <taxon>Alteromonas/Salinimonas group</taxon>
        <taxon>Alteromonas</taxon>
    </lineage>
</organism>
<dbReference type="SUPFAM" id="SSF50156">
    <property type="entry name" value="PDZ domain-like"/>
    <property type="match status" value="1"/>
</dbReference>
<keyword evidence="3" id="KW-0378">Hydrolase</keyword>
<evidence type="ECO:0000256" key="3">
    <source>
        <dbReference type="ARBA" id="ARBA00022801"/>
    </source>
</evidence>
<evidence type="ECO:0000256" key="5">
    <source>
        <dbReference type="SAM" id="Phobius"/>
    </source>
</evidence>
<dbReference type="InterPro" id="IPR043504">
    <property type="entry name" value="Peptidase_S1_PA_chymotrypsin"/>
</dbReference>
<accession>A0ABT7T093</accession>
<dbReference type="Proteomes" id="UP001234343">
    <property type="component" value="Unassembled WGS sequence"/>
</dbReference>
<evidence type="ECO:0000313" key="7">
    <source>
        <dbReference type="EMBL" id="MDM7861845.1"/>
    </source>
</evidence>
<comment type="similarity">
    <text evidence="1">Belongs to the peptidase S1C family.</text>
</comment>